<dbReference type="EMBL" id="NTUS01000013">
    <property type="protein sequence ID" value="PFB09205.1"/>
    <property type="molecule type" value="Genomic_DNA"/>
</dbReference>
<proteinExistence type="predicted"/>
<name>A0A9X6VEB3_BACTU</name>
<evidence type="ECO:0000313" key="1">
    <source>
        <dbReference type="EMBL" id="PFB09205.1"/>
    </source>
</evidence>
<comment type="caution">
    <text evidence="1">The sequence shown here is derived from an EMBL/GenBank/DDBJ whole genome shotgun (WGS) entry which is preliminary data.</text>
</comment>
<evidence type="ECO:0000313" key="2">
    <source>
        <dbReference type="Proteomes" id="UP000220397"/>
    </source>
</evidence>
<organism evidence="1 2">
    <name type="scientific">Bacillus thuringiensis</name>
    <dbReference type="NCBI Taxonomy" id="1428"/>
    <lineage>
        <taxon>Bacteria</taxon>
        <taxon>Bacillati</taxon>
        <taxon>Bacillota</taxon>
        <taxon>Bacilli</taxon>
        <taxon>Bacillales</taxon>
        <taxon>Bacillaceae</taxon>
        <taxon>Bacillus</taxon>
        <taxon>Bacillus cereus group</taxon>
    </lineage>
</organism>
<dbReference type="AlphaFoldDB" id="A0A9X6VEB3"/>
<reference evidence="1 2" key="1">
    <citation type="submission" date="2017-09" db="EMBL/GenBank/DDBJ databases">
        <title>Large-scale bioinformatics analysis of Bacillus genomes uncovers conserved roles of natural products in bacterial physiology.</title>
        <authorList>
            <consortium name="Agbiome Team Llc"/>
            <person name="Bleich R.M."/>
            <person name="Kirk G.J."/>
            <person name="Santa Maria K.C."/>
            <person name="Allen S.E."/>
            <person name="Farag S."/>
            <person name="Shank E.A."/>
            <person name="Bowers A."/>
        </authorList>
    </citation>
    <scope>NUCLEOTIDE SEQUENCE [LARGE SCALE GENOMIC DNA]</scope>
    <source>
        <strain evidence="1 2">AFS015413</strain>
    </source>
</reference>
<protein>
    <submittedName>
        <fullName evidence="1">Uncharacterized protein</fullName>
    </submittedName>
</protein>
<sequence length="131" mass="15492">MTKEYQINEGMIIYAIIPSCRGEKVEPCKVRKSLNNSIEWNLKCLSEEEKYFSIGFDTNYIGKIYFFDKIEAETHLKEMKKKSNKAFQNALSSKQEILKRLFSGWAYDITEDEIVQIMEKRIEEEFGVKVR</sequence>
<accession>A0A9X6VEB3</accession>
<dbReference type="RefSeq" id="WP_098368682.1">
    <property type="nucleotide sequence ID" value="NZ_JARSYC010000101.1"/>
</dbReference>
<dbReference type="Proteomes" id="UP000220397">
    <property type="component" value="Unassembled WGS sequence"/>
</dbReference>
<gene>
    <name evidence="1" type="ORF">CN398_05215</name>
</gene>